<reference evidence="4" key="1">
    <citation type="journal article" date="2014" name="BMC Genomics">
        <title>Genome characteristics reveal the impact of lichenization on lichen-forming fungus Endocarpon pusillum Hedwig (Verrucariales, Ascomycota).</title>
        <authorList>
            <person name="Wang Y.-Y."/>
            <person name="Liu B."/>
            <person name="Zhang X.-Y."/>
            <person name="Zhou Q.-M."/>
            <person name="Zhang T."/>
            <person name="Li H."/>
            <person name="Yu Y.-F."/>
            <person name="Zhang X.-L."/>
            <person name="Hao X.-Y."/>
            <person name="Wang M."/>
            <person name="Wang L."/>
            <person name="Wei J.-C."/>
        </authorList>
    </citation>
    <scope>NUCLEOTIDE SEQUENCE [LARGE SCALE GENOMIC DNA]</scope>
    <source>
        <strain evidence="4">Z07020 / HMAS-L-300199</strain>
    </source>
</reference>
<evidence type="ECO:0000256" key="1">
    <source>
        <dbReference type="SAM" id="MobiDB-lite"/>
    </source>
</evidence>
<protein>
    <recommendedName>
        <fullName evidence="2">Heterokaryon incompatibility domain-containing protein</fullName>
    </recommendedName>
</protein>
<evidence type="ECO:0000259" key="2">
    <source>
        <dbReference type="Pfam" id="PF06985"/>
    </source>
</evidence>
<sequence length="666" mass="74579">MNLCALCRSIPFERLPQLPSDWECIINRRELPSFVFNSSLSSALDVPIGFRYHSSLEDLAASAGGCRLCDLLNDSVSGFSASYRKAENDPLFAYYEDAHLGLPSNFQFWLTKRINGGDGFLVLVRARREGIIYLVGAVGFCVKEDSALASLYKGRPVEEDGGSPTTLDRAAAWVQNCVRNHEDCQAGGSIPLPSRLLDLESCTNQKEIRLRGTGGIHGRYAALSHSARKEAIKIEELPKTFQDADDLEDWARESANMAAVYSNAHLTIAAAHATDSSAGCFNRRKGRRHIPVDYITQDGTSGQLLAFLVSTDKEAASRLYIEMSHEPLTKRAWALQERLLGQRILHDGTDQMYYECNHEFVSEDGFRDAGRYCNLFGATDSGRVGRRSQHSDEHAFWYHLLWYYGSRRLSNPSDKLPAMSGLARIFESRVQASYVAGLWSNALIEGLAWQGVRSTKDPTTSTSQAYIAPAWSWASYDGIAATGQGKEWKDIAKVLDYHIKLKTSNPYGELEEGWIMIRAPLVRVSLSDEPEKTRTSNDDAARELVKRLELFALVLQRWDKEKNVLEKSEQWGKGKSEEERQENREEKDDVEKGAQEEGGEDQEAWNQGSGGDDCYDYFTWHSFVSVRAAIAGKWTNRLCGPQRDSKGSKWEQITGALPSTTNASYH</sequence>
<organism evidence="3 4">
    <name type="scientific">Endocarpon pusillum (strain Z07020 / HMAS-L-300199)</name>
    <name type="common">Lichen-forming fungus</name>
    <dbReference type="NCBI Taxonomy" id="1263415"/>
    <lineage>
        <taxon>Eukaryota</taxon>
        <taxon>Fungi</taxon>
        <taxon>Dikarya</taxon>
        <taxon>Ascomycota</taxon>
        <taxon>Pezizomycotina</taxon>
        <taxon>Eurotiomycetes</taxon>
        <taxon>Chaetothyriomycetidae</taxon>
        <taxon>Verrucariales</taxon>
        <taxon>Verrucariaceae</taxon>
        <taxon>Endocarpon</taxon>
    </lineage>
</organism>
<accession>U1GRL0</accession>
<dbReference type="InterPro" id="IPR010730">
    <property type="entry name" value="HET"/>
</dbReference>
<dbReference type="AlphaFoldDB" id="U1GRL0"/>
<feature type="domain" description="Heterokaryon incompatibility" evidence="2">
    <location>
        <begin position="245"/>
        <end position="337"/>
    </location>
</feature>
<dbReference type="PANTHER" id="PTHR33112">
    <property type="entry name" value="DOMAIN PROTEIN, PUTATIVE-RELATED"/>
    <property type="match status" value="1"/>
</dbReference>
<dbReference type="Pfam" id="PF06985">
    <property type="entry name" value="HET"/>
    <property type="match status" value="1"/>
</dbReference>
<dbReference type="PANTHER" id="PTHR33112:SF16">
    <property type="entry name" value="HETEROKARYON INCOMPATIBILITY DOMAIN-CONTAINING PROTEIN"/>
    <property type="match status" value="1"/>
</dbReference>
<dbReference type="OMA" id="VESLCWQ"/>
<feature type="region of interest" description="Disordered" evidence="1">
    <location>
        <begin position="637"/>
        <end position="666"/>
    </location>
</feature>
<gene>
    <name evidence="3" type="ORF">EPUS_09159</name>
</gene>
<feature type="region of interest" description="Disordered" evidence="1">
    <location>
        <begin position="566"/>
        <end position="608"/>
    </location>
</feature>
<dbReference type="Proteomes" id="UP000019373">
    <property type="component" value="Unassembled WGS sequence"/>
</dbReference>
<dbReference type="eggNOG" id="ENOG502SICY">
    <property type="taxonomic scope" value="Eukaryota"/>
</dbReference>
<evidence type="ECO:0000313" key="4">
    <source>
        <dbReference type="Proteomes" id="UP000019373"/>
    </source>
</evidence>
<feature type="compositionally biased region" description="Polar residues" evidence="1">
    <location>
        <begin position="657"/>
        <end position="666"/>
    </location>
</feature>
<proteinExistence type="predicted"/>
<dbReference type="EMBL" id="KE720835">
    <property type="protein sequence ID" value="ERF75018.1"/>
    <property type="molecule type" value="Genomic_DNA"/>
</dbReference>
<dbReference type="RefSeq" id="XP_007787647.1">
    <property type="nucleotide sequence ID" value="XM_007789457.1"/>
</dbReference>
<keyword evidence="4" id="KW-1185">Reference proteome</keyword>
<dbReference type="GeneID" id="19243992"/>
<dbReference type="OrthoDB" id="5125733at2759"/>
<feature type="compositionally biased region" description="Basic and acidic residues" evidence="1">
    <location>
        <begin position="566"/>
        <end position="595"/>
    </location>
</feature>
<name>U1GRL0_ENDPU</name>
<evidence type="ECO:0000313" key="3">
    <source>
        <dbReference type="EMBL" id="ERF75018.1"/>
    </source>
</evidence>
<dbReference type="HOGENOM" id="CLU_002639_3_2_1"/>